<protein>
    <submittedName>
        <fullName evidence="3">Uncharacterized protein</fullName>
    </submittedName>
</protein>
<dbReference type="Proteomes" id="UP000481153">
    <property type="component" value="Unassembled WGS sequence"/>
</dbReference>
<keyword evidence="2" id="KW-0812">Transmembrane</keyword>
<keyword evidence="4" id="KW-1185">Reference proteome</keyword>
<dbReference type="VEuPathDB" id="FungiDB:AeMF1_005272"/>
<sequence>MPGPAVSPSTSSLGSNSKLVHIATWQRMLFGKEKFAWHRFLQQVGHIPVRLAGVACALLLCVDVFANNWELINYVGNAKHFLTPLLDVVSVDDIEVNYVFPVGASPNQVSKIGRFMLDSSLAQILNRDGTSYYLSLGSFKVLDSRNDNCGQMVATYLIPNASVNSTVHTGSVVDGITYIRGNTLSHWFSDTYSQPWALPGSNDATLRALNYLPARAMTDMRVTVPLVVPPPGQLVMSNLPVYQFSTVAFCSGCHPSTEMGLDTCTIAYSYDDTTSSITIQSSVAIVGAYHELGMIFVRHWGPIVSLIVRAITVLFALAAYFVSTKTVQWTEPTDLSSIWKRVVHLVSPTLYRHPSYAFDFSYLCFNSDKFVLLYTISVALDEDMSMVYSRTMYKWYRFSDVDLWIEIRLMALSFRWLWINCLLVKLVKWLASYMSQALHTGSNVSLGFFTFSSVTWIYLGVIVLFQRDSFIEYGNSVQVDLWSTTQNLDAIFVNFFDSWYIRAAGPLFVGILLNLTTILTLDHALNRRWWRLVAKNSLGRQHMYNSTSILCDANAAFIPRPGYTNAVVDIKARALGTIQWFFSGHLVCFGLPEHPSVIRNVVATKNGPKSQHTHGENSTRYSITSRPVSHSVEPAAVVPSLAEETTQASESAGDPTSRELHLVVQDREGYLRLYDADKRELQALAMEVKILRDSPFFLG</sequence>
<evidence type="ECO:0000313" key="3">
    <source>
        <dbReference type="EMBL" id="KAF0723478.1"/>
    </source>
</evidence>
<evidence type="ECO:0000256" key="1">
    <source>
        <dbReference type="SAM" id="MobiDB-lite"/>
    </source>
</evidence>
<feature type="transmembrane region" description="Helical" evidence="2">
    <location>
        <begin position="499"/>
        <end position="521"/>
    </location>
</feature>
<gene>
    <name evidence="3" type="ORF">Ae201684_017632</name>
</gene>
<feature type="compositionally biased region" description="Polar residues" evidence="1">
    <location>
        <begin position="616"/>
        <end position="628"/>
    </location>
</feature>
<evidence type="ECO:0000313" key="4">
    <source>
        <dbReference type="Proteomes" id="UP000481153"/>
    </source>
</evidence>
<dbReference type="AlphaFoldDB" id="A0A6G0W8G8"/>
<proteinExistence type="predicted"/>
<name>A0A6G0W8G8_9STRA</name>
<accession>A0A6G0W8G8</accession>
<feature type="transmembrane region" description="Helical" evidence="2">
    <location>
        <begin position="444"/>
        <end position="465"/>
    </location>
</feature>
<comment type="caution">
    <text evidence="3">The sequence shown here is derived from an EMBL/GenBank/DDBJ whole genome shotgun (WGS) entry which is preliminary data.</text>
</comment>
<reference evidence="3 4" key="1">
    <citation type="submission" date="2019-07" db="EMBL/GenBank/DDBJ databases">
        <title>Genomics analysis of Aphanomyces spp. identifies a new class of oomycete effector associated with host adaptation.</title>
        <authorList>
            <person name="Gaulin E."/>
        </authorList>
    </citation>
    <scope>NUCLEOTIDE SEQUENCE [LARGE SCALE GENOMIC DNA]</scope>
    <source>
        <strain evidence="3 4">ATCC 201684</strain>
    </source>
</reference>
<dbReference type="EMBL" id="VJMJ01000305">
    <property type="protein sequence ID" value="KAF0723478.1"/>
    <property type="molecule type" value="Genomic_DNA"/>
</dbReference>
<feature type="region of interest" description="Disordered" evidence="1">
    <location>
        <begin position="605"/>
        <end position="628"/>
    </location>
</feature>
<feature type="transmembrane region" description="Helical" evidence="2">
    <location>
        <begin position="303"/>
        <end position="322"/>
    </location>
</feature>
<keyword evidence="2" id="KW-0472">Membrane</keyword>
<evidence type="ECO:0000256" key="2">
    <source>
        <dbReference type="SAM" id="Phobius"/>
    </source>
</evidence>
<organism evidence="3 4">
    <name type="scientific">Aphanomyces euteiches</name>
    <dbReference type="NCBI Taxonomy" id="100861"/>
    <lineage>
        <taxon>Eukaryota</taxon>
        <taxon>Sar</taxon>
        <taxon>Stramenopiles</taxon>
        <taxon>Oomycota</taxon>
        <taxon>Saprolegniomycetes</taxon>
        <taxon>Saprolegniales</taxon>
        <taxon>Verrucalvaceae</taxon>
        <taxon>Aphanomyces</taxon>
    </lineage>
</organism>
<keyword evidence="2" id="KW-1133">Transmembrane helix</keyword>